<evidence type="ECO:0000313" key="3">
    <source>
        <dbReference type="EMBL" id="MBB6674315.1"/>
    </source>
</evidence>
<dbReference type="PROSITE" id="PS50937">
    <property type="entry name" value="HTH_MERR_2"/>
    <property type="match status" value="1"/>
</dbReference>
<evidence type="ECO:0000313" key="4">
    <source>
        <dbReference type="Proteomes" id="UP000547209"/>
    </source>
</evidence>
<dbReference type="PRINTS" id="PR00040">
    <property type="entry name" value="HTHMERR"/>
</dbReference>
<name>A0A7X0RVE5_9BACL</name>
<evidence type="ECO:0000259" key="2">
    <source>
        <dbReference type="PROSITE" id="PS50937"/>
    </source>
</evidence>
<dbReference type="Gene3D" id="1.10.1660.10">
    <property type="match status" value="1"/>
</dbReference>
<keyword evidence="1" id="KW-0238">DNA-binding</keyword>
<organism evidence="3 4">
    <name type="scientific">Cohnella nanjingensis</name>
    <dbReference type="NCBI Taxonomy" id="1387779"/>
    <lineage>
        <taxon>Bacteria</taxon>
        <taxon>Bacillati</taxon>
        <taxon>Bacillota</taxon>
        <taxon>Bacilli</taxon>
        <taxon>Bacillales</taxon>
        <taxon>Paenibacillaceae</taxon>
        <taxon>Cohnella</taxon>
    </lineage>
</organism>
<reference evidence="3 4" key="1">
    <citation type="submission" date="2020-08" db="EMBL/GenBank/DDBJ databases">
        <title>Cohnella phylogeny.</title>
        <authorList>
            <person name="Dunlap C."/>
        </authorList>
    </citation>
    <scope>NUCLEOTIDE SEQUENCE [LARGE SCALE GENOMIC DNA]</scope>
    <source>
        <strain evidence="3 4">DSM 28246</strain>
    </source>
</reference>
<comment type="caution">
    <text evidence="3">The sequence shown here is derived from an EMBL/GenBank/DDBJ whole genome shotgun (WGS) entry which is preliminary data.</text>
</comment>
<feature type="domain" description="HTH merR-type" evidence="2">
    <location>
        <begin position="12"/>
        <end position="81"/>
    </location>
</feature>
<gene>
    <name evidence="3" type="ORF">H7C19_26890</name>
</gene>
<dbReference type="SMART" id="SM00422">
    <property type="entry name" value="HTH_MERR"/>
    <property type="match status" value="1"/>
</dbReference>
<accession>A0A7X0RVE5</accession>
<protein>
    <submittedName>
        <fullName evidence="3">MerR family transcriptional regulator</fullName>
    </submittedName>
</protein>
<dbReference type="GO" id="GO:0003677">
    <property type="term" value="F:DNA binding"/>
    <property type="evidence" value="ECO:0007669"/>
    <property type="project" value="UniProtKB-KW"/>
</dbReference>
<dbReference type="InterPro" id="IPR009061">
    <property type="entry name" value="DNA-bd_dom_put_sf"/>
</dbReference>
<dbReference type="PANTHER" id="PTHR30204:SF95">
    <property type="entry name" value="HTH-TYPE TRANSCRIPTIONAL REGULATOR CUER"/>
    <property type="match status" value="1"/>
</dbReference>
<dbReference type="RefSeq" id="WP_185672171.1">
    <property type="nucleotide sequence ID" value="NZ_JACJVP010000045.1"/>
</dbReference>
<dbReference type="Proteomes" id="UP000547209">
    <property type="component" value="Unassembled WGS sequence"/>
</dbReference>
<dbReference type="InterPro" id="IPR000551">
    <property type="entry name" value="MerR-type_HTH_dom"/>
</dbReference>
<dbReference type="InterPro" id="IPR047057">
    <property type="entry name" value="MerR_fam"/>
</dbReference>
<dbReference type="PANTHER" id="PTHR30204">
    <property type="entry name" value="REDOX-CYCLING DRUG-SENSING TRANSCRIPTIONAL ACTIVATOR SOXR"/>
    <property type="match status" value="1"/>
</dbReference>
<dbReference type="GO" id="GO:0003700">
    <property type="term" value="F:DNA-binding transcription factor activity"/>
    <property type="evidence" value="ECO:0007669"/>
    <property type="project" value="InterPro"/>
</dbReference>
<dbReference type="SUPFAM" id="SSF46955">
    <property type="entry name" value="Putative DNA-binding domain"/>
    <property type="match status" value="1"/>
</dbReference>
<keyword evidence="4" id="KW-1185">Reference proteome</keyword>
<dbReference type="AlphaFoldDB" id="A0A7X0RVE5"/>
<dbReference type="EMBL" id="JACJVP010000045">
    <property type="protein sequence ID" value="MBB6674315.1"/>
    <property type="molecule type" value="Genomic_DNA"/>
</dbReference>
<evidence type="ECO:0000256" key="1">
    <source>
        <dbReference type="ARBA" id="ARBA00023125"/>
    </source>
</evidence>
<proteinExistence type="predicted"/>
<sequence>MRHGQSEPPRNLYKIGELSRLSGISPRTIDYYTGLGLLSPVKRSGGNYRLYDDETLDRIRRIELLKAQKFSLEEIRDQFAALNRVTPSEQVTRKLADLHTHLSQLEREVKELEPVLEQLKPQQAKRLFRAITPQTAACVEALLLLLNKSNLM</sequence>
<dbReference type="Pfam" id="PF13411">
    <property type="entry name" value="MerR_1"/>
    <property type="match status" value="1"/>
</dbReference>